<feature type="active site" description="Proton acceptor" evidence="2">
    <location>
        <position position="124"/>
    </location>
</feature>
<dbReference type="Pfam" id="PF13563">
    <property type="entry name" value="2_5_RNA_ligase2"/>
    <property type="match status" value="1"/>
</dbReference>
<evidence type="ECO:0000256" key="1">
    <source>
        <dbReference type="ARBA" id="ARBA00022801"/>
    </source>
</evidence>
<dbReference type="NCBIfam" id="TIGR02258">
    <property type="entry name" value="2_5_ligase"/>
    <property type="match status" value="1"/>
</dbReference>
<evidence type="ECO:0000256" key="2">
    <source>
        <dbReference type="HAMAP-Rule" id="MF_01940"/>
    </source>
</evidence>
<dbReference type="SUPFAM" id="SSF55144">
    <property type="entry name" value="LigT-like"/>
    <property type="match status" value="1"/>
</dbReference>
<proteinExistence type="inferred from homology"/>
<dbReference type="EC" id="3.1.4.58" evidence="2"/>
<dbReference type="HAMAP" id="MF_01940">
    <property type="entry name" value="RNA_CPDase"/>
    <property type="match status" value="1"/>
</dbReference>
<dbReference type="Gene3D" id="3.90.1140.10">
    <property type="entry name" value="Cyclic phosphodiesterase"/>
    <property type="match status" value="1"/>
</dbReference>
<evidence type="ECO:0000313" key="3">
    <source>
        <dbReference type="EMBL" id="UPQ82199.1"/>
    </source>
</evidence>
<reference evidence="3 4" key="1">
    <citation type="submission" date="2022-04" db="EMBL/GenBank/DDBJ databases">
        <title>Pseudomonas knackmussii B09-2.</title>
        <authorList>
            <person name="Deng Y."/>
        </authorList>
    </citation>
    <scope>NUCLEOTIDE SEQUENCE [LARGE SCALE GENOMIC DNA]</scope>
    <source>
        <strain evidence="3 4">B09-2</strain>
    </source>
</reference>
<gene>
    <name evidence="3" type="primary">thpR</name>
    <name evidence="3" type="ORF">M0M42_17635</name>
</gene>
<keyword evidence="4" id="KW-1185">Reference proteome</keyword>
<accession>A0ABY4KNR0</accession>
<organism evidence="3 4">
    <name type="scientific">Pseudomonas knackmussii</name>
    <dbReference type="NCBI Taxonomy" id="65741"/>
    <lineage>
        <taxon>Bacteria</taxon>
        <taxon>Pseudomonadati</taxon>
        <taxon>Pseudomonadota</taxon>
        <taxon>Gammaproteobacteria</taxon>
        <taxon>Pseudomonadales</taxon>
        <taxon>Pseudomonadaceae</taxon>
        <taxon>Pseudomonas</taxon>
    </lineage>
</organism>
<comment type="function">
    <text evidence="2">Hydrolyzes RNA 2',3'-cyclic phosphodiester to an RNA 2'-phosphomonoester.</text>
</comment>
<dbReference type="PANTHER" id="PTHR35561">
    <property type="entry name" value="RNA 2',3'-CYCLIC PHOSPHODIESTERASE"/>
    <property type="match status" value="1"/>
</dbReference>
<comment type="catalytic activity">
    <reaction evidence="2">
        <text>a 3'-end 2',3'-cyclophospho-ribonucleotide-RNA + H2O = a 3'-end 2'-phospho-ribonucleotide-RNA + H(+)</text>
        <dbReference type="Rhea" id="RHEA:11828"/>
        <dbReference type="Rhea" id="RHEA-COMP:10464"/>
        <dbReference type="Rhea" id="RHEA-COMP:17353"/>
        <dbReference type="ChEBI" id="CHEBI:15377"/>
        <dbReference type="ChEBI" id="CHEBI:15378"/>
        <dbReference type="ChEBI" id="CHEBI:83064"/>
        <dbReference type="ChEBI" id="CHEBI:173113"/>
        <dbReference type="EC" id="3.1.4.58"/>
    </reaction>
</comment>
<comment type="similarity">
    <text evidence="2">Belongs to the 2H phosphoesterase superfamily. ThpR family.</text>
</comment>
<feature type="active site" description="Proton donor" evidence="2">
    <location>
        <position position="43"/>
    </location>
</feature>
<dbReference type="InterPro" id="IPR004175">
    <property type="entry name" value="RNA_CPDase"/>
</dbReference>
<dbReference type="InterPro" id="IPR009097">
    <property type="entry name" value="Cyclic_Pdiesterase"/>
</dbReference>
<evidence type="ECO:0000313" key="4">
    <source>
        <dbReference type="Proteomes" id="UP000831189"/>
    </source>
</evidence>
<dbReference type="PANTHER" id="PTHR35561:SF1">
    <property type="entry name" value="RNA 2',3'-CYCLIC PHOSPHODIESTERASE"/>
    <property type="match status" value="1"/>
</dbReference>
<name>A0ABY4KNR0_9PSED</name>
<keyword evidence="1 2" id="KW-0378">Hydrolase</keyword>
<dbReference type="Proteomes" id="UP000831189">
    <property type="component" value="Chromosome"/>
</dbReference>
<feature type="short sequence motif" description="HXTX 2" evidence="2">
    <location>
        <begin position="124"/>
        <end position="127"/>
    </location>
</feature>
<sequence length="176" mass="19533">MTTEPSLRLFFALPCPGALAEAIDRWRDQQPLGGRPVARANLHLTLAFLGSQPASQLDGLKRLGAHVRADAFQLRLDQLQTIGHGFACLIPSQIPPPLIQLVEQLHAGLSSHGFALDSRPFLPHVTLSRDVQVQSNAKPPSFDWRVEHVVLYASENTPNGQRYREVERWPLTAPAR</sequence>
<dbReference type="EMBL" id="CP096208">
    <property type="protein sequence ID" value="UPQ82199.1"/>
    <property type="molecule type" value="Genomic_DNA"/>
</dbReference>
<protein>
    <recommendedName>
        <fullName evidence="2">RNA 2',3'-cyclic phosphodiesterase</fullName>
        <shortName evidence="2">RNA 2',3'-CPDase</shortName>
        <ecNumber evidence="2">3.1.4.58</ecNumber>
    </recommendedName>
</protein>
<feature type="short sequence motif" description="HXTX 1" evidence="2">
    <location>
        <begin position="43"/>
        <end position="46"/>
    </location>
</feature>